<dbReference type="InterPro" id="IPR008258">
    <property type="entry name" value="Transglycosylase_SLT_dom_1"/>
</dbReference>
<feature type="domain" description="Transglycosylase SLT" evidence="2">
    <location>
        <begin position="92"/>
        <end position="150"/>
    </location>
</feature>
<dbReference type="Gene3D" id="1.10.530.10">
    <property type="match status" value="1"/>
</dbReference>
<keyword evidence="4" id="KW-1185">Reference proteome</keyword>
<accession>A0ABU6HFX6</accession>
<proteinExistence type="inferred from homology"/>
<organism evidence="3 4">
    <name type="scientific">Mesobacterium hydrothermale</name>
    <dbReference type="NCBI Taxonomy" id="3111907"/>
    <lineage>
        <taxon>Bacteria</taxon>
        <taxon>Pseudomonadati</taxon>
        <taxon>Pseudomonadota</taxon>
        <taxon>Alphaproteobacteria</taxon>
        <taxon>Rhodobacterales</taxon>
        <taxon>Roseobacteraceae</taxon>
        <taxon>Mesobacterium</taxon>
    </lineage>
</organism>
<evidence type="ECO:0000313" key="4">
    <source>
        <dbReference type="Proteomes" id="UP001348149"/>
    </source>
</evidence>
<reference evidence="3 4" key="1">
    <citation type="submission" date="2024-01" db="EMBL/GenBank/DDBJ databases">
        <title>Mesobacterium rodlantinim sp. nov., isolated from shallow sea hydrothermal systems off Kueishantao Island.</title>
        <authorList>
            <person name="Su Z."/>
            <person name="Tang K."/>
        </authorList>
    </citation>
    <scope>NUCLEOTIDE SEQUENCE [LARGE SCALE GENOMIC DNA]</scope>
    <source>
        <strain evidence="3 4">TK19101</strain>
    </source>
</reference>
<name>A0ABU6HFX6_9RHOB</name>
<evidence type="ECO:0000259" key="2">
    <source>
        <dbReference type="Pfam" id="PF01464"/>
    </source>
</evidence>
<dbReference type="SUPFAM" id="SSF53955">
    <property type="entry name" value="Lysozyme-like"/>
    <property type="match status" value="1"/>
</dbReference>
<dbReference type="EMBL" id="JAYLLH010000009">
    <property type="protein sequence ID" value="MEC3861363.1"/>
    <property type="molecule type" value="Genomic_DNA"/>
</dbReference>
<dbReference type="Proteomes" id="UP001348149">
    <property type="component" value="Unassembled WGS sequence"/>
</dbReference>
<gene>
    <name evidence="3" type="ORF">VK792_08705</name>
</gene>
<sequence>MLLLILAAVPALARDVGQAAICDSAAIRAATEANIPRKVMLAVTRLETGQRIDGELQPWPWAVNMEGEGRYFDSEDALRKFVFGKFKEGRRNFDVGCFQINYRWHGDQFASLDEMVDPEANARYAARFLQDLYEETGDWTAAVGAYHSRTPANAERYTRKYQTIRQGLQDMGKPPTLQISRNDFALLRRGATAGAGSLVPIDAARPALVD</sequence>
<dbReference type="InterPro" id="IPR023346">
    <property type="entry name" value="Lysozyme-like_dom_sf"/>
</dbReference>
<evidence type="ECO:0000256" key="1">
    <source>
        <dbReference type="ARBA" id="ARBA00009387"/>
    </source>
</evidence>
<comment type="similarity">
    <text evidence="1">Belongs to the virb1 family.</text>
</comment>
<evidence type="ECO:0000313" key="3">
    <source>
        <dbReference type="EMBL" id="MEC3861363.1"/>
    </source>
</evidence>
<dbReference type="Pfam" id="PF01464">
    <property type="entry name" value="SLT"/>
    <property type="match status" value="1"/>
</dbReference>
<comment type="caution">
    <text evidence="3">The sequence shown here is derived from an EMBL/GenBank/DDBJ whole genome shotgun (WGS) entry which is preliminary data.</text>
</comment>
<dbReference type="RefSeq" id="WP_326297079.1">
    <property type="nucleotide sequence ID" value="NZ_JAYLLH010000009.1"/>
</dbReference>
<protein>
    <submittedName>
        <fullName evidence="3">Transglycosylase SLT domain-containing protein</fullName>
    </submittedName>
</protein>